<dbReference type="eggNOG" id="ENOG50328GS">
    <property type="taxonomic scope" value="Bacteria"/>
</dbReference>
<proteinExistence type="predicted"/>
<evidence type="ECO:0000313" key="2">
    <source>
        <dbReference type="Proteomes" id="UP000000328"/>
    </source>
</evidence>
<sequence>MSGRGRAGRLAARLSDRDLAILRDLRELRLMTGGQVLRQHFPDGHAETQSRKARAALARFHRLGLVIRLRRRIGGVRAGSQGYVYGLTGLGLAVLDVGNPAPPRHRRDVETKPAFANHALAVAELRVQLTEFGRQHSTATVDFAAEPLCWRRFPGPGGEVITLKPDAFVQVDRDGYELTSFVEVDMATESLPTIRRKLDVYVAYWRSGTEQAARGVFPRTWWSVPTTARAEAIQHVIRRLPAEAHYLFAVCLADEAVTRLTALPNDEGGAR</sequence>
<gene>
    <name evidence="1" type="ordered locus">AMED_2119</name>
</gene>
<dbReference type="EMBL" id="CP002000">
    <property type="protein sequence ID" value="ADJ43925.1"/>
    <property type="molecule type" value="Genomic_DNA"/>
</dbReference>
<dbReference type="InterPro" id="IPR025855">
    <property type="entry name" value="Replic_Relax"/>
</dbReference>
<dbReference type="Proteomes" id="UP000000328">
    <property type="component" value="Chromosome"/>
</dbReference>
<accession>A0A0H3D0R7</accession>
<protein>
    <recommendedName>
        <fullName evidence="3">Replication-relaxation</fullName>
    </recommendedName>
</protein>
<dbReference type="HOGENOM" id="CLU_067990_0_0_11"/>
<dbReference type="RefSeq" id="WP_013224005.1">
    <property type="nucleotide sequence ID" value="NC_014318.1"/>
</dbReference>
<name>A0A0H3D0R7_AMYMU</name>
<dbReference type="KEGG" id="amd:AMED_2119"/>
<dbReference type="Pfam" id="PF13814">
    <property type="entry name" value="Replic_Relax"/>
    <property type="match status" value="1"/>
</dbReference>
<dbReference type="PATRIC" id="fig|749927.5.peg.2187"/>
<dbReference type="AlphaFoldDB" id="A0A0H3D0R7"/>
<evidence type="ECO:0008006" key="3">
    <source>
        <dbReference type="Google" id="ProtNLM"/>
    </source>
</evidence>
<reference evidence="1 2" key="1">
    <citation type="journal article" date="2010" name="Cell Res.">
        <title>Complete genome sequence of the rifamycin SV-producing Amycolatopsis mediterranei U32 revealed its genetic characteristics in phylogeny and metabolism.</title>
        <authorList>
            <person name="Zhao W."/>
            <person name="Zhong Y."/>
            <person name="Yuan H."/>
            <person name="Wang J."/>
            <person name="Zheng H."/>
            <person name="Wang Y."/>
            <person name="Cen X."/>
            <person name="Xu F."/>
            <person name="Bai J."/>
            <person name="Han X."/>
            <person name="Lu G."/>
            <person name="Zhu Y."/>
            <person name="Shao Z."/>
            <person name="Yan H."/>
            <person name="Li C."/>
            <person name="Peng N."/>
            <person name="Zhang Z."/>
            <person name="Zhang Y."/>
            <person name="Lin W."/>
            <person name="Fan Y."/>
            <person name="Qin Z."/>
            <person name="Hu Y."/>
            <person name="Zhu B."/>
            <person name="Wang S."/>
            <person name="Ding X."/>
            <person name="Zhao G.P."/>
        </authorList>
    </citation>
    <scope>NUCLEOTIDE SEQUENCE [LARGE SCALE GENOMIC DNA]</scope>
    <source>
        <strain evidence="2">U-32</strain>
    </source>
</reference>
<dbReference type="OrthoDB" id="4146863at2"/>
<organism evidence="1 2">
    <name type="scientific">Amycolatopsis mediterranei (strain U-32)</name>
    <dbReference type="NCBI Taxonomy" id="749927"/>
    <lineage>
        <taxon>Bacteria</taxon>
        <taxon>Bacillati</taxon>
        <taxon>Actinomycetota</taxon>
        <taxon>Actinomycetes</taxon>
        <taxon>Pseudonocardiales</taxon>
        <taxon>Pseudonocardiaceae</taxon>
        <taxon>Amycolatopsis</taxon>
    </lineage>
</organism>
<evidence type="ECO:0000313" key="1">
    <source>
        <dbReference type="EMBL" id="ADJ43925.1"/>
    </source>
</evidence>
<dbReference type="GeneID" id="92869906"/>